<dbReference type="InterPro" id="IPR036291">
    <property type="entry name" value="NAD(P)-bd_dom_sf"/>
</dbReference>
<dbReference type="GO" id="GO:0016628">
    <property type="term" value="F:oxidoreductase activity, acting on the CH-CH group of donors, NAD or NADP as acceptor"/>
    <property type="evidence" value="ECO:0007669"/>
    <property type="project" value="InterPro"/>
</dbReference>
<dbReference type="EMBL" id="AJWJ01000198">
    <property type="protein sequence ID" value="KAF2073539.1"/>
    <property type="molecule type" value="Genomic_DNA"/>
</dbReference>
<dbReference type="InterPro" id="IPR011032">
    <property type="entry name" value="GroES-like_sf"/>
</dbReference>
<dbReference type="InterPro" id="IPR045010">
    <property type="entry name" value="MDR_fam"/>
</dbReference>
<dbReference type="SUPFAM" id="SSF50129">
    <property type="entry name" value="GroES-like"/>
    <property type="match status" value="1"/>
</dbReference>
<dbReference type="CDD" id="cd05288">
    <property type="entry name" value="PGDH"/>
    <property type="match status" value="1"/>
</dbReference>
<keyword evidence="1" id="KW-0560">Oxidoreductase</keyword>
<dbReference type="PANTHER" id="PTHR43205">
    <property type="entry name" value="PROSTAGLANDIN REDUCTASE"/>
    <property type="match status" value="1"/>
</dbReference>
<evidence type="ECO:0000313" key="4">
    <source>
        <dbReference type="Proteomes" id="UP000695562"/>
    </source>
</evidence>
<reference evidence="3" key="1">
    <citation type="submission" date="2020-01" db="EMBL/GenBank/DDBJ databases">
        <title>Development of genomics and gene disruption for Polysphondylium violaceum indicates a role for the polyketide synthase stlB in stalk morphogenesis.</title>
        <authorList>
            <person name="Narita B."/>
            <person name="Kawabe Y."/>
            <person name="Kin K."/>
            <person name="Saito T."/>
            <person name="Gibbs R."/>
            <person name="Kuspa A."/>
            <person name="Muzny D."/>
            <person name="Queller D."/>
            <person name="Richards S."/>
            <person name="Strassman J."/>
            <person name="Sucgang R."/>
            <person name="Worley K."/>
            <person name="Schaap P."/>
        </authorList>
    </citation>
    <scope>NUCLEOTIDE SEQUENCE</scope>
    <source>
        <strain evidence="3">QSvi11</strain>
    </source>
</reference>
<dbReference type="Gene3D" id="3.40.50.720">
    <property type="entry name" value="NAD(P)-binding Rossmann-like Domain"/>
    <property type="match status" value="1"/>
</dbReference>
<dbReference type="Pfam" id="PF00107">
    <property type="entry name" value="ADH_zinc_N"/>
    <property type="match status" value="1"/>
</dbReference>
<dbReference type="InterPro" id="IPR020843">
    <property type="entry name" value="ER"/>
</dbReference>
<dbReference type="InterPro" id="IPR013149">
    <property type="entry name" value="ADH-like_C"/>
</dbReference>
<proteinExistence type="predicted"/>
<dbReference type="AlphaFoldDB" id="A0A8J4PX20"/>
<evidence type="ECO:0000313" key="3">
    <source>
        <dbReference type="EMBL" id="KAF2073539.1"/>
    </source>
</evidence>
<keyword evidence="4" id="KW-1185">Reference proteome</keyword>
<dbReference type="Gene3D" id="3.90.180.10">
    <property type="entry name" value="Medium-chain alcohol dehydrogenases, catalytic domain"/>
    <property type="match status" value="1"/>
</dbReference>
<dbReference type="SMART" id="SM00829">
    <property type="entry name" value="PKS_ER"/>
    <property type="match status" value="1"/>
</dbReference>
<organism evidence="3 4">
    <name type="scientific">Polysphondylium violaceum</name>
    <dbReference type="NCBI Taxonomy" id="133409"/>
    <lineage>
        <taxon>Eukaryota</taxon>
        <taxon>Amoebozoa</taxon>
        <taxon>Evosea</taxon>
        <taxon>Eumycetozoa</taxon>
        <taxon>Dictyostelia</taxon>
        <taxon>Dictyosteliales</taxon>
        <taxon>Dictyosteliaceae</taxon>
        <taxon>Polysphondylium</taxon>
    </lineage>
</organism>
<dbReference type="OrthoDB" id="809632at2759"/>
<evidence type="ECO:0000256" key="1">
    <source>
        <dbReference type="ARBA" id="ARBA00023002"/>
    </source>
</evidence>
<evidence type="ECO:0000259" key="2">
    <source>
        <dbReference type="SMART" id="SM00829"/>
    </source>
</evidence>
<dbReference type="Pfam" id="PF16884">
    <property type="entry name" value="ADH_N_2"/>
    <property type="match status" value="1"/>
</dbReference>
<dbReference type="Proteomes" id="UP000695562">
    <property type="component" value="Unassembled WGS sequence"/>
</dbReference>
<name>A0A8J4PX20_9MYCE</name>
<gene>
    <name evidence="3" type="ORF">CYY_005158</name>
</gene>
<protein>
    <recommendedName>
        <fullName evidence="2">Enoyl reductase (ER) domain-containing protein</fullName>
    </recommendedName>
</protein>
<dbReference type="PANTHER" id="PTHR43205:SF7">
    <property type="entry name" value="PROSTAGLANDIN REDUCTASE 1"/>
    <property type="match status" value="1"/>
</dbReference>
<sequence length="349" mass="38899">MKQNKHINRKIVLDLMPNGIPKKENFQMIEEPVPKIKDGQILVRNIYISLDPYIRGRMMDSLPIGPYQINEPLGGETVSVVEESKNENFQKGDLVEGNFGLQDWAVCDSWAIMKLQGPELKHPTLALGLMGLPGFSAFMGLVDIGNPQPRETVVVGACTGAVGSVVGQIAILKGAHVVGIAGTDEKCKYAVETLKFDKCLNRHASDFKQQLKEACPHGIDIYFENVGGKIFEAVIPLLNQRARVPICGLMSQSNSETPLSIDVSLVEFQNLILAKRIRVQGFIIYQDYFTRYSDFKKGMCEWVEHDKFTFKEDIVKGLENSADAFIGLFEGKNFGKLIIQAGEIDQEFQ</sequence>
<comment type="caution">
    <text evidence="3">The sequence shown here is derived from an EMBL/GenBank/DDBJ whole genome shotgun (WGS) entry which is preliminary data.</text>
</comment>
<dbReference type="InterPro" id="IPR041694">
    <property type="entry name" value="ADH_N_2"/>
</dbReference>
<dbReference type="FunFam" id="3.40.50.720:FF:000121">
    <property type="entry name" value="Prostaglandin reductase 2"/>
    <property type="match status" value="1"/>
</dbReference>
<dbReference type="SUPFAM" id="SSF51735">
    <property type="entry name" value="NAD(P)-binding Rossmann-fold domains"/>
    <property type="match status" value="1"/>
</dbReference>
<feature type="domain" description="Enoyl reductase (ER)" evidence="2">
    <location>
        <begin position="19"/>
        <end position="339"/>
    </location>
</feature>
<accession>A0A8J4PX20</accession>